<dbReference type="VEuPathDB" id="VectorBase:CSON000742"/>
<name>A0A336LQV4_CULSO</name>
<keyword evidence="1" id="KW-0812">Transmembrane</keyword>
<feature type="transmembrane region" description="Helical" evidence="1">
    <location>
        <begin position="30"/>
        <end position="51"/>
    </location>
</feature>
<keyword evidence="1" id="KW-0472">Membrane</keyword>
<keyword evidence="1" id="KW-1133">Transmembrane helix</keyword>
<dbReference type="OMA" id="RRINCEH"/>
<accession>A0A336LQV4</accession>
<organism evidence="2">
    <name type="scientific">Culicoides sonorensis</name>
    <name type="common">Biting midge</name>
    <dbReference type="NCBI Taxonomy" id="179676"/>
    <lineage>
        <taxon>Eukaryota</taxon>
        <taxon>Metazoa</taxon>
        <taxon>Ecdysozoa</taxon>
        <taxon>Arthropoda</taxon>
        <taxon>Hexapoda</taxon>
        <taxon>Insecta</taxon>
        <taxon>Pterygota</taxon>
        <taxon>Neoptera</taxon>
        <taxon>Endopterygota</taxon>
        <taxon>Diptera</taxon>
        <taxon>Nematocera</taxon>
        <taxon>Chironomoidea</taxon>
        <taxon>Ceratopogonidae</taxon>
        <taxon>Ceratopogoninae</taxon>
        <taxon>Culicoides</taxon>
        <taxon>Monoculicoides</taxon>
    </lineage>
</organism>
<evidence type="ECO:0000256" key="1">
    <source>
        <dbReference type="SAM" id="Phobius"/>
    </source>
</evidence>
<reference evidence="2" key="1">
    <citation type="submission" date="2018-07" db="EMBL/GenBank/DDBJ databases">
        <authorList>
            <person name="Quirk P.G."/>
            <person name="Krulwich T.A."/>
        </authorList>
    </citation>
    <scope>NUCLEOTIDE SEQUENCE</scope>
</reference>
<proteinExistence type="predicted"/>
<dbReference type="AlphaFoldDB" id="A0A336LQV4"/>
<dbReference type="EMBL" id="UFQT01000111">
    <property type="protein sequence ID" value="SSX20195.1"/>
    <property type="molecule type" value="Genomic_DNA"/>
</dbReference>
<evidence type="ECO:0000313" key="2">
    <source>
        <dbReference type="EMBL" id="SSX20195.1"/>
    </source>
</evidence>
<sequence>MQRVLSYQTAVRVNHDNMDQRDYVSKRTCVSLVLSVAFCTMICGFLLGKFVSDRHHHIRQLTLEQSRNANANQIKSILAEPALKFIESQQTVTHVDQNEQLWREFIGCMQQQNFDYSERLDKFVIKFIDQQFRVLNKCLHSLEKFLNRLIQVE</sequence>
<protein>
    <submittedName>
        <fullName evidence="2">CSON000742 protein</fullName>
    </submittedName>
</protein>
<gene>
    <name evidence="2" type="primary">CSON000742</name>
</gene>